<protein>
    <submittedName>
        <fullName evidence="1">Uncharacterized protein</fullName>
    </submittedName>
</protein>
<dbReference type="Proteomes" id="UP001642540">
    <property type="component" value="Unassembled WGS sequence"/>
</dbReference>
<evidence type="ECO:0000313" key="1">
    <source>
        <dbReference type="EMBL" id="CAL8118439.1"/>
    </source>
</evidence>
<dbReference type="EMBL" id="CAXLJM020000057">
    <property type="protein sequence ID" value="CAL8118439.1"/>
    <property type="molecule type" value="Genomic_DNA"/>
</dbReference>
<name>A0ABP1R9Y9_9HEXA</name>
<sequence>MLYYIMVDCWHLEPNERSTFTDLKLSTGHLFETDTGEVNNPTENAYTNGPQQSSIVYTEIEL</sequence>
<organism evidence="1 2">
    <name type="scientific">Orchesella dallaii</name>
    <dbReference type="NCBI Taxonomy" id="48710"/>
    <lineage>
        <taxon>Eukaryota</taxon>
        <taxon>Metazoa</taxon>
        <taxon>Ecdysozoa</taxon>
        <taxon>Arthropoda</taxon>
        <taxon>Hexapoda</taxon>
        <taxon>Collembola</taxon>
        <taxon>Entomobryomorpha</taxon>
        <taxon>Entomobryoidea</taxon>
        <taxon>Orchesellidae</taxon>
        <taxon>Orchesellinae</taxon>
        <taxon>Orchesella</taxon>
    </lineage>
</organism>
<keyword evidence="2" id="KW-1185">Reference proteome</keyword>
<reference evidence="1 2" key="1">
    <citation type="submission" date="2024-08" db="EMBL/GenBank/DDBJ databases">
        <authorList>
            <person name="Cucini C."/>
            <person name="Frati F."/>
        </authorList>
    </citation>
    <scope>NUCLEOTIDE SEQUENCE [LARGE SCALE GENOMIC DNA]</scope>
</reference>
<gene>
    <name evidence="1" type="ORF">ODALV1_LOCUS18134</name>
</gene>
<proteinExistence type="predicted"/>
<accession>A0ABP1R9Y9</accession>
<comment type="caution">
    <text evidence="1">The sequence shown here is derived from an EMBL/GenBank/DDBJ whole genome shotgun (WGS) entry which is preliminary data.</text>
</comment>
<evidence type="ECO:0000313" key="2">
    <source>
        <dbReference type="Proteomes" id="UP001642540"/>
    </source>
</evidence>